<evidence type="ECO:0000259" key="3">
    <source>
        <dbReference type="Pfam" id="PF08508"/>
    </source>
</evidence>
<sequence length="335" mass="37761">MNDAPSSSAAAGPSLPFDEQQAQDDDSLEERPPLTPKQLATQRRKNRENFQRKRAELLDDLLRNLDILIYAELSTIYYMDCRFLLFFLRSAVHFYFLTPKPAIFPPLPDDRPFVGYIVGMNLLCILLHVLFAAPSAGEATRGYLHGGLAMDFIGQKGPSSKIHLLLLDFLVLALQLLHLSAHLLRQKLRLSLLVDDTVAAVASDIATPSSTAQTVEDEERGVRRSAEEARGDEIEMQTLNSAGVEVASAVHDEDEQTRLEAFRQPARTEAHIFDAFNSGQMVIADLSPVQTVKEQIIMIRVSKTDPEVSSANERAMRHRQMRQRLTQRLWQRLQM</sequence>
<feature type="compositionally biased region" description="Low complexity" evidence="1">
    <location>
        <begin position="1"/>
        <end position="14"/>
    </location>
</feature>
<dbReference type="PANTHER" id="PTHR39405:SF1">
    <property type="entry name" value="DSC E3 UBIQUITIN LIGASE COMPLEX SUBUNIT 4"/>
    <property type="match status" value="1"/>
</dbReference>
<dbReference type="OMA" id="DCSFFWL"/>
<accession>N1QIF8</accession>
<name>N1QIF8_SPHMS</name>
<evidence type="ECO:0000313" key="5">
    <source>
        <dbReference type="Proteomes" id="UP000016931"/>
    </source>
</evidence>
<dbReference type="InterPro" id="IPR038967">
    <property type="entry name" value="Dsc4-like"/>
</dbReference>
<keyword evidence="2" id="KW-1133">Transmembrane helix</keyword>
<feature type="transmembrane region" description="Helical" evidence="2">
    <location>
        <begin position="67"/>
        <end position="92"/>
    </location>
</feature>
<feature type="transmembrane region" description="Helical" evidence="2">
    <location>
        <begin position="162"/>
        <end position="184"/>
    </location>
</feature>
<protein>
    <submittedName>
        <fullName evidence="4">DUF1746-domain-containing protein</fullName>
    </submittedName>
</protein>
<feature type="region of interest" description="Disordered" evidence="1">
    <location>
        <begin position="209"/>
        <end position="234"/>
    </location>
</feature>
<gene>
    <name evidence="4" type="ORF">SEPMUDRAFT_150896</name>
</gene>
<reference evidence="4 5" key="1">
    <citation type="journal article" date="2012" name="PLoS Pathog.">
        <title>Diverse lifestyles and strategies of plant pathogenesis encoded in the genomes of eighteen Dothideomycetes fungi.</title>
        <authorList>
            <person name="Ohm R.A."/>
            <person name="Feau N."/>
            <person name="Henrissat B."/>
            <person name="Schoch C.L."/>
            <person name="Horwitz B.A."/>
            <person name="Barry K.W."/>
            <person name="Condon B.J."/>
            <person name="Copeland A.C."/>
            <person name="Dhillon B."/>
            <person name="Glaser F."/>
            <person name="Hesse C.N."/>
            <person name="Kosti I."/>
            <person name="LaButti K."/>
            <person name="Lindquist E.A."/>
            <person name="Lucas S."/>
            <person name="Salamov A.A."/>
            <person name="Bradshaw R.E."/>
            <person name="Ciuffetti L."/>
            <person name="Hamelin R.C."/>
            <person name="Kema G.H.J."/>
            <person name="Lawrence C."/>
            <person name="Scott J.A."/>
            <person name="Spatafora J.W."/>
            <person name="Turgeon B.G."/>
            <person name="de Wit P.J.G.M."/>
            <person name="Zhong S."/>
            <person name="Goodwin S.B."/>
            <person name="Grigoriev I.V."/>
        </authorList>
    </citation>
    <scope>NUCLEOTIDE SEQUENCE [LARGE SCALE GENOMIC DNA]</scope>
    <source>
        <strain evidence="4 5">SO2202</strain>
    </source>
</reference>
<dbReference type="eggNOG" id="ENOG502S4TY">
    <property type="taxonomic scope" value="Eukaryota"/>
</dbReference>
<dbReference type="Pfam" id="PF08508">
    <property type="entry name" value="DUF1746"/>
    <property type="match status" value="1"/>
</dbReference>
<dbReference type="HOGENOM" id="CLU_052067_0_0_1"/>
<dbReference type="OrthoDB" id="5428737at2759"/>
<dbReference type="GeneID" id="27903598"/>
<dbReference type="GO" id="GO:0044695">
    <property type="term" value="C:Dsc E3 ubiquitin ligase complex"/>
    <property type="evidence" value="ECO:0007669"/>
    <property type="project" value="InterPro"/>
</dbReference>
<keyword evidence="5" id="KW-1185">Reference proteome</keyword>
<dbReference type="GO" id="GO:0032933">
    <property type="term" value="P:SREBP signaling pathway"/>
    <property type="evidence" value="ECO:0007669"/>
    <property type="project" value="InterPro"/>
</dbReference>
<dbReference type="RefSeq" id="XP_016759089.1">
    <property type="nucleotide sequence ID" value="XM_016906461.1"/>
</dbReference>
<dbReference type="AlphaFoldDB" id="N1QIF8"/>
<dbReference type="EMBL" id="KB456267">
    <property type="protein sequence ID" value="EMF10968.1"/>
    <property type="molecule type" value="Genomic_DNA"/>
</dbReference>
<dbReference type="GO" id="GO:0005783">
    <property type="term" value="C:endoplasmic reticulum"/>
    <property type="evidence" value="ECO:0007669"/>
    <property type="project" value="TreeGrafter"/>
</dbReference>
<proteinExistence type="predicted"/>
<feature type="compositionally biased region" description="Basic and acidic residues" evidence="1">
    <location>
        <begin position="220"/>
        <end position="233"/>
    </location>
</feature>
<dbReference type="InterPro" id="IPR013715">
    <property type="entry name" value="DUF1746"/>
</dbReference>
<feature type="domain" description="DUF1746" evidence="3">
    <location>
        <begin position="64"/>
        <end position="177"/>
    </location>
</feature>
<organism evidence="4 5">
    <name type="scientific">Sphaerulina musiva (strain SO2202)</name>
    <name type="common">Poplar stem canker fungus</name>
    <name type="synonym">Septoria musiva</name>
    <dbReference type="NCBI Taxonomy" id="692275"/>
    <lineage>
        <taxon>Eukaryota</taxon>
        <taxon>Fungi</taxon>
        <taxon>Dikarya</taxon>
        <taxon>Ascomycota</taxon>
        <taxon>Pezizomycotina</taxon>
        <taxon>Dothideomycetes</taxon>
        <taxon>Dothideomycetidae</taxon>
        <taxon>Mycosphaerellales</taxon>
        <taxon>Mycosphaerellaceae</taxon>
        <taxon>Sphaerulina</taxon>
    </lineage>
</organism>
<feature type="transmembrane region" description="Helical" evidence="2">
    <location>
        <begin position="113"/>
        <end position="133"/>
    </location>
</feature>
<dbReference type="Proteomes" id="UP000016931">
    <property type="component" value="Unassembled WGS sequence"/>
</dbReference>
<keyword evidence="2" id="KW-0472">Membrane</keyword>
<dbReference type="PANTHER" id="PTHR39405">
    <property type="entry name" value="DSC E3 UBIQUITIN LIGASE COMPLEX SUBUNIT 4"/>
    <property type="match status" value="1"/>
</dbReference>
<keyword evidence="2" id="KW-0812">Transmembrane</keyword>
<evidence type="ECO:0000313" key="4">
    <source>
        <dbReference type="EMBL" id="EMF10968.1"/>
    </source>
</evidence>
<evidence type="ECO:0000256" key="1">
    <source>
        <dbReference type="SAM" id="MobiDB-lite"/>
    </source>
</evidence>
<evidence type="ECO:0000256" key="2">
    <source>
        <dbReference type="SAM" id="Phobius"/>
    </source>
</evidence>
<feature type="region of interest" description="Disordered" evidence="1">
    <location>
        <begin position="1"/>
        <end position="47"/>
    </location>
</feature>